<accession>A0A9D3Z450</accession>
<comment type="caution">
    <text evidence="1">The sequence shown here is derived from an EMBL/GenBank/DDBJ whole genome shotgun (WGS) entry which is preliminary data.</text>
</comment>
<evidence type="ECO:0000313" key="1">
    <source>
        <dbReference type="EMBL" id="KAH3710241.1"/>
    </source>
</evidence>
<reference evidence="1" key="2">
    <citation type="submission" date="2020-11" db="EMBL/GenBank/DDBJ databases">
        <authorList>
            <person name="McCartney M.A."/>
            <person name="Auch B."/>
            <person name="Kono T."/>
            <person name="Mallez S."/>
            <person name="Becker A."/>
            <person name="Gohl D.M."/>
            <person name="Silverstein K.A.T."/>
            <person name="Koren S."/>
            <person name="Bechman K.B."/>
            <person name="Herman A."/>
            <person name="Abrahante J.E."/>
            <person name="Garbe J."/>
        </authorList>
    </citation>
    <scope>NUCLEOTIDE SEQUENCE</scope>
    <source>
        <strain evidence="1">Duluth1</strain>
        <tissue evidence="1">Whole animal</tissue>
    </source>
</reference>
<dbReference type="Gene3D" id="3.10.100.10">
    <property type="entry name" value="Mannose-Binding Protein A, subunit A"/>
    <property type="match status" value="1"/>
</dbReference>
<dbReference type="AlphaFoldDB" id="A0A9D3Z450"/>
<name>A0A9D3Z450_DREPO</name>
<dbReference type="EMBL" id="JAIWYP010000014">
    <property type="protein sequence ID" value="KAH3710241.1"/>
    <property type="molecule type" value="Genomic_DNA"/>
</dbReference>
<dbReference type="Proteomes" id="UP000828390">
    <property type="component" value="Unassembled WGS sequence"/>
</dbReference>
<evidence type="ECO:0000313" key="2">
    <source>
        <dbReference type="Proteomes" id="UP000828390"/>
    </source>
</evidence>
<reference evidence="1" key="1">
    <citation type="journal article" date="2019" name="bioRxiv">
        <title>The Genome of the Zebra Mussel, Dreissena polymorpha: A Resource for Invasive Species Research.</title>
        <authorList>
            <person name="McCartney M.A."/>
            <person name="Auch B."/>
            <person name="Kono T."/>
            <person name="Mallez S."/>
            <person name="Zhang Y."/>
            <person name="Obille A."/>
            <person name="Becker A."/>
            <person name="Abrahante J.E."/>
            <person name="Garbe J."/>
            <person name="Badalamenti J.P."/>
            <person name="Herman A."/>
            <person name="Mangelson H."/>
            <person name="Liachko I."/>
            <person name="Sullivan S."/>
            <person name="Sone E.D."/>
            <person name="Koren S."/>
            <person name="Silverstein K.A.T."/>
            <person name="Beckman K.B."/>
            <person name="Gohl D.M."/>
        </authorList>
    </citation>
    <scope>NUCLEOTIDE SEQUENCE</scope>
    <source>
        <strain evidence="1">Duluth1</strain>
        <tissue evidence="1">Whole animal</tissue>
    </source>
</reference>
<protein>
    <submittedName>
        <fullName evidence="1">Uncharacterized protein</fullName>
    </submittedName>
</protein>
<keyword evidence="2" id="KW-1185">Reference proteome</keyword>
<gene>
    <name evidence="1" type="ORF">DPMN_069713</name>
</gene>
<dbReference type="InterPro" id="IPR016187">
    <property type="entry name" value="CTDL_fold"/>
</dbReference>
<organism evidence="1 2">
    <name type="scientific">Dreissena polymorpha</name>
    <name type="common">Zebra mussel</name>
    <name type="synonym">Mytilus polymorpha</name>
    <dbReference type="NCBI Taxonomy" id="45954"/>
    <lineage>
        <taxon>Eukaryota</taxon>
        <taxon>Metazoa</taxon>
        <taxon>Spiralia</taxon>
        <taxon>Lophotrochozoa</taxon>
        <taxon>Mollusca</taxon>
        <taxon>Bivalvia</taxon>
        <taxon>Autobranchia</taxon>
        <taxon>Heteroconchia</taxon>
        <taxon>Euheterodonta</taxon>
        <taxon>Imparidentia</taxon>
        <taxon>Neoheterodontei</taxon>
        <taxon>Myida</taxon>
        <taxon>Dreissenoidea</taxon>
        <taxon>Dreissenidae</taxon>
        <taxon>Dreissena</taxon>
    </lineage>
</organism>
<dbReference type="InterPro" id="IPR016186">
    <property type="entry name" value="C-type_lectin-like/link_sf"/>
</dbReference>
<sequence>MLTGLCYSVTCPIGYTANGNICYHYHKTCYTWDRASEACPTAGGFLYKIADDESYQLIYSIVDGNGGAL</sequence>
<dbReference type="SUPFAM" id="SSF56436">
    <property type="entry name" value="C-type lectin-like"/>
    <property type="match status" value="1"/>
</dbReference>
<proteinExistence type="predicted"/>